<keyword evidence="1" id="KW-0812">Transmembrane</keyword>
<protein>
    <submittedName>
        <fullName evidence="2">Uncharacterized protein</fullName>
    </submittedName>
</protein>
<evidence type="ECO:0000256" key="1">
    <source>
        <dbReference type="SAM" id="Phobius"/>
    </source>
</evidence>
<organism evidence="2">
    <name type="scientific">Siphoviridae sp. ctAFE3</name>
    <dbReference type="NCBI Taxonomy" id="2827796"/>
    <lineage>
        <taxon>Viruses</taxon>
        <taxon>Duplodnaviria</taxon>
        <taxon>Heunggongvirae</taxon>
        <taxon>Uroviricota</taxon>
        <taxon>Caudoviricetes</taxon>
    </lineage>
</organism>
<accession>A0A8S5S6K2</accession>
<reference evidence="2" key="1">
    <citation type="journal article" date="2021" name="Proc. Natl. Acad. Sci. U.S.A.">
        <title>A Catalog of Tens of Thousands of Viruses from Human Metagenomes Reveals Hidden Associations with Chronic Diseases.</title>
        <authorList>
            <person name="Tisza M.J."/>
            <person name="Buck C.B."/>
        </authorList>
    </citation>
    <scope>NUCLEOTIDE SEQUENCE</scope>
    <source>
        <strain evidence="2">CtAFE3</strain>
    </source>
</reference>
<dbReference type="EMBL" id="BK032542">
    <property type="protein sequence ID" value="DAF46676.1"/>
    <property type="molecule type" value="Genomic_DNA"/>
</dbReference>
<proteinExistence type="predicted"/>
<keyword evidence="1" id="KW-0472">Membrane</keyword>
<feature type="transmembrane region" description="Helical" evidence="1">
    <location>
        <begin position="6"/>
        <end position="29"/>
    </location>
</feature>
<evidence type="ECO:0000313" key="2">
    <source>
        <dbReference type="EMBL" id="DAF46676.1"/>
    </source>
</evidence>
<name>A0A8S5S6K2_9CAUD</name>
<sequence>MIFSNLTAISILNILYFYPCNVSLIGYIIDFIFKMRSIIHPIF</sequence>
<keyword evidence="1" id="KW-1133">Transmembrane helix</keyword>